<evidence type="ECO:0000256" key="1">
    <source>
        <dbReference type="ARBA" id="ARBA00004651"/>
    </source>
</evidence>
<evidence type="ECO:0000256" key="4">
    <source>
        <dbReference type="ARBA" id="ARBA00022676"/>
    </source>
</evidence>
<evidence type="ECO:0000256" key="10">
    <source>
        <dbReference type="SAM" id="MobiDB-lite"/>
    </source>
</evidence>
<dbReference type="EMBL" id="JAEPRA010000001">
    <property type="protein sequence ID" value="KAG2189463.1"/>
    <property type="molecule type" value="Genomic_DNA"/>
</dbReference>
<gene>
    <name evidence="13" type="ORF">INT44_004605</name>
</gene>
<dbReference type="PANTHER" id="PTHR22914">
    <property type="entry name" value="CHITIN SYNTHASE"/>
    <property type="match status" value="1"/>
</dbReference>
<feature type="region of interest" description="Disordered" evidence="10">
    <location>
        <begin position="1"/>
        <end position="129"/>
    </location>
</feature>
<dbReference type="CDD" id="cd04190">
    <property type="entry name" value="Chitin_synth_C"/>
    <property type="match status" value="1"/>
</dbReference>
<proteinExistence type="predicted"/>
<feature type="compositionally biased region" description="Pro residues" evidence="10">
    <location>
        <begin position="27"/>
        <end position="36"/>
    </location>
</feature>
<keyword evidence="9" id="KW-0325">Glycoprotein</keyword>
<feature type="transmembrane region" description="Helical" evidence="11">
    <location>
        <begin position="133"/>
        <end position="149"/>
    </location>
</feature>
<comment type="caution">
    <text evidence="13">The sequence shown here is derived from an EMBL/GenBank/DDBJ whole genome shotgun (WGS) entry which is preliminary data.</text>
</comment>
<evidence type="ECO:0000256" key="9">
    <source>
        <dbReference type="ARBA" id="ARBA00023180"/>
    </source>
</evidence>
<reference evidence="13" key="1">
    <citation type="submission" date="2020-12" db="EMBL/GenBank/DDBJ databases">
        <title>Metabolic potential, ecology and presence of endohyphal bacteria is reflected in genomic diversity of Mucoromycotina.</title>
        <authorList>
            <person name="Muszewska A."/>
            <person name="Okrasinska A."/>
            <person name="Steczkiewicz K."/>
            <person name="Drgas O."/>
            <person name="Orlowska M."/>
            <person name="Perlinska-Lenart U."/>
            <person name="Aleksandrzak-Piekarczyk T."/>
            <person name="Szatraj K."/>
            <person name="Zielenkiewicz U."/>
            <person name="Pilsyk S."/>
            <person name="Malc E."/>
            <person name="Mieczkowski P."/>
            <person name="Kruszewska J.S."/>
            <person name="Biernat P."/>
            <person name="Pawlowska J."/>
        </authorList>
    </citation>
    <scope>NUCLEOTIDE SEQUENCE</scope>
    <source>
        <strain evidence="13">WA0000051536</strain>
    </source>
</reference>
<feature type="transmembrane region" description="Helical" evidence="11">
    <location>
        <begin position="169"/>
        <end position="191"/>
    </location>
</feature>
<evidence type="ECO:0000256" key="2">
    <source>
        <dbReference type="ARBA" id="ARBA00012543"/>
    </source>
</evidence>
<evidence type="ECO:0000256" key="5">
    <source>
        <dbReference type="ARBA" id="ARBA00022679"/>
    </source>
</evidence>
<feature type="transmembrane region" description="Helical" evidence="11">
    <location>
        <begin position="1020"/>
        <end position="1039"/>
    </location>
</feature>
<evidence type="ECO:0000259" key="12">
    <source>
        <dbReference type="Pfam" id="PF22997"/>
    </source>
</evidence>
<evidence type="ECO:0000256" key="7">
    <source>
        <dbReference type="ARBA" id="ARBA00022989"/>
    </source>
</evidence>
<evidence type="ECO:0000256" key="6">
    <source>
        <dbReference type="ARBA" id="ARBA00022692"/>
    </source>
</evidence>
<sequence length="1126" mass="126143">MAKKATEQAMTGSSVNTTNQGEQNENIPPPNRPLPSIPNATRGVTIAEDVDSEKVSYADEQSNVRRSWSMSRPERHKPKTSAEKRRLEMAAIGRGDTAANAELSKTAERRRRRSVASHHTSEMQSDKKSPGCWTITTWVVTFWALPVMLRSFGLRDRQMQQAWREKVTLVMVITSLCVIVGFLTFGFNVTVCGREPARIRPTGVSNNQIVISGRVFDLDGFGHTTDVTGIPPSGDIRDPPLSAGGKDLSFMFQVVNNNCKGIFIPLKDDDGKGNVVNYFPCVPIDLYAPSVNGTENAKNSGCHVSVKARTALKSLKLVGDVYYNWTDIQKPKTSLVAFNGNVLDLSRLRYLVPNVPLPTQIAQFAGPGNPFIGHDATYWLSSTADRLQLGKCMTDVLKVGVLDNRSTGCIISDVVLWLSLAVILSVVFIRFFLALIFGWILSWKLGSIREETSEERRKRQDAVLQWEMENVDEMHYPRSRSVVSFAHMEQLQTNNGPSESNLSLPRVGTATSMSTTPRSVKRRFLPTTSRFTQPVPAAVTGRNDSPYGSRYMLQQDGSSSSLSRVGGNPAQSSLSLPFNNGSQLSIPQRDLLDSQMADLQAQNNYNFNFDLIHTFMVVTCYSEGEDGLRTTLDSLANTDYPTSHKMLLVICDGIITGSGNSMSTPDIVLSMMKDFLVPPDKVDASSYVAIADGTKRHNMAKVYAGYYRYNEDTEKGLVLKPEEQQRVPMITIVKCGSPEEATDKKPGNRGKRDSQVILMNAMQKVYYGERMCQLEYQFCKSIVKLSGQHPSRFEICLMVDADTKVYPDSLARMVACMSRDPAIMGLCGETKIANKSDTWVTAIQVFEYYISHHMSKAFEAIFGGVTCLPGCFCMYRIIAPKNGRYVPIICSSDITEMYSENVVDTLHKKNLLLLGEDRYLTTLMLRTFPKRKMMFVPQAVCKTVVPDTFPVLLSQRRRWINSTVHNLLELVLIRDLCGTFCFSMQFVVFMELVGTVVLPAAITFTVYLIVISFFVTPVPIIPLLLLAAILGLPAVLIALTTRKLVYVGWMLVYLCSLPIWNFVLPVYAYWHFDDFSWGETRRIDGDSKEDHSEKKGKFDSSQIQMNHFEEWARLEQKVGLENRTRR</sequence>
<dbReference type="GO" id="GO:0006031">
    <property type="term" value="P:chitin biosynthetic process"/>
    <property type="evidence" value="ECO:0007669"/>
    <property type="project" value="TreeGrafter"/>
</dbReference>
<accession>A0A8H7QD35</accession>
<dbReference type="InterPro" id="IPR054295">
    <property type="entry name" value="CHS4-like_dom"/>
</dbReference>
<dbReference type="Pfam" id="PF03142">
    <property type="entry name" value="Chitin_synth_2"/>
    <property type="match status" value="1"/>
</dbReference>
<dbReference type="Proteomes" id="UP000612746">
    <property type="component" value="Unassembled WGS sequence"/>
</dbReference>
<feature type="domain" description="Chitin synthase 4-like" evidence="12">
    <location>
        <begin position="321"/>
        <end position="401"/>
    </location>
</feature>
<organism evidence="13 14">
    <name type="scientific">Umbelopsis vinacea</name>
    <dbReference type="NCBI Taxonomy" id="44442"/>
    <lineage>
        <taxon>Eukaryota</taxon>
        <taxon>Fungi</taxon>
        <taxon>Fungi incertae sedis</taxon>
        <taxon>Mucoromycota</taxon>
        <taxon>Mucoromycotina</taxon>
        <taxon>Umbelopsidomycetes</taxon>
        <taxon>Umbelopsidales</taxon>
        <taxon>Umbelopsidaceae</taxon>
        <taxon>Umbelopsis</taxon>
    </lineage>
</organism>
<feature type="compositionally biased region" description="Basic and acidic residues" evidence="10">
    <location>
        <begin position="119"/>
        <end position="129"/>
    </location>
</feature>
<evidence type="ECO:0000313" key="13">
    <source>
        <dbReference type="EMBL" id="KAG2189463.1"/>
    </source>
</evidence>
<keyword evidence="4" id="KW-0328">Glycosyltransferase</keyword>
<evidence type="ECO:0000313" key="14">
    <source>
        <dbReference type="Proteomes" id="UP000612746"/>
    </source>
</evidence>
<keyword evidence="3" id="KW-1003">Cell membrane</keyword>
<feature type="transmembrane region" description="Helical" evidence="11">
    <location>
        <begin position="414"/>
        <end position="441"/>
    </location>
</feature>
<feature type="transmembrane region" description="Helical" evidence="11">
    <location>
        <begin position="1046"/>
        <end position="1070"/>
    </location>
</feature>
<dbReference type="AlphaFoldDB" id="A0A8H7QD35"/>
<feature type="transmembrane region" description="Helical" evidence="11">
    <location>
        <begin position="992"/>
        <end position="1014"/>
    </location>
</feature>
<dbReference type="InterPro" id="IPR004835">
    <property type="entry name" value="Chitin_synth"/>
</dbReference>
<keyword evidence="5" id="KW-0808">Transferase</keyword>
<keyword evidence="6 11" id="KW-0812">Transmembrane</keyword>
<comment type="subcellular location">
    <subcellularLocation>
        <location evidence="1">Cell membrane</location>
        <topology evidence="1">Multi-pass membrane protein</topology>
    </subcellularLocation>
</comment>
<evidence type="ECO:0000256" key="11">
    <source>
        <dbReference type="SAM" id="Phobius"/>
    </source>
</evidence>
<name>A0A8H7QD35_9FUNG</name>
<keyword evidence="14" id="KW-1185">Reference proteome</keyword>
<feature type="compositionally biased region" description="Polar residues" evidence="10">
    <location>
        <begin position="59"/>
        <end position="70"/>
    </location>
</feature>
<dbReference type="InterPro" id="IPR029044">
    <property type="entry name" value="Nucleotide-diphossugar_trans"/>
</dbReference>
<feature type="region of interest" description="Disordered" evidence="10">
    <location>
        <begin position="493"/>
        <end position="518"/>
    </location>
</feature>
<feature type="region of interest" description="Disordered" evidence="10">
    <location>
        <begin position="535"/>
        <end position="579"/>
    </location>
</feature>
<protein>
    <recommendedName>
        <fullName evidence="2">chitin synthase</fullName>
        <ecNumber evidence="2">2.4.1.16</ecNumber>
    </recommendedName>
</protein>
<dbReference type="SUPFAM" id="SSF53448">
    <property type="entry name" value="Nucleotide-diphospho-sugar transferases"/>
    <property type="match status" value="1"/>
</dbReference>
<dbReference type="GO" id="GO:0030428">
    <property type="term" value="C:cell septum"/>
    <property type="evidence" value="ECO:0007669"/>
    <property type="project" value="TreeGrafter"/>
</dbReference>
<dbReference type="GO" id="GO:0005886">
    <property type="term" value="C:plasma membrane"/>
    <property type="evidence" value="ECO:0007669"/>
    <property type="project" value="UniProtKB-SubCell"/>
</dbReference>
<keyword evidence="7 11" id="KW-1133">Transmembrane helix</keyword>
<dbReference type="OrthoDB" id="370884at2759"/>
<evidence type="ECO:0000256" key="8">
    <source>
        <dbReference type="ARBA" id="ARBA00023136"/>
    </source>
</evidence>
<dbReference type="EC" id="2.4.1.16" evidence="2"/>
<feature type="compositionally biased region" description="Polar residues" evidence="10">
    <location>
        <begin position="8"/>
        <end position="23"/>
    </location>
</feature>
<feature type="compositionally biased region" description="Polar residues" evidence="10">
    <location>
        <begin position="555"/>
        <end position="579"/>
    </location>
</feature>
<dbReference type="Pfam" id="PF22997">
    <property type="entry name" value="CHS4"/>
    <property type="match status" value="1"/>
</dbReference>
<dbReference type="GO" id="GO:0004100">
    <property type="term" value="F:chitin synthase activity"/>
    <property type="evidence" value="ECO:0007669"/>
    <property type="project" value="UniProtKB-EC"/>
</dbReference>
<evidence type="ECO:0000256" key="3">
    <source>
        <dbReference type="ARBA" id="ARBA00022475"/>
    </source>
</evidence>
<keyword evidence="8 11" id="KW-0472">Membrane</keyword>
<dbReference type="PANTHER" id="PTHR22914:SF16">
    <property type="entry name" value="CHITIN SYNTHASE 3"/>
    <property type="match status" value="1"/>
</dbReference>